<dbReference type="Gene3D" id="2.40.30.20">
    <property type="match status" value="1"/>
</dbReference>
<evidence type="ECO:0000313" key="1">
    <source>
        <dbReference type="EMBL" id="MDH0562213.1"/>
    </source>
</evidence>
<sequence length="419" mass="45340">MVASTDIKFYVHTNTNAPQLQNTFGCLIDVLDVCLVTGSGSQTVATLTTSGTTATVSFGSAHNLMQYQVIKISGANQTEFNGEHRILTIPNANSITFQLAVTPSVTTATGTIICSLPSLGWQKPFNGPGKAAYRSSNTLLASRPYLRVVDSLDTAYNTDYAKYAKVGIVEDMTDIDTMLGVQSPYDPSNPDKNWVGTGTGTNVINGWAKWYYARSNDWQVDANSDTLPIVGGVRNWMLVGNQDCFYLFINPTTNRNYKFPYGFGSFNNYLSSDLYSNFLSATLDYSSAGTITNKAGLTCLASTTSQTLLLQRNIVNEVTPQITANVVSMFNKQNVCHSGSVDYLASYNAAGGWLFAPVIVLENGNLPRGQLSLINWLMQAKDDGVDNVFSDGDRGYLLISVTCAQGKNGAIVMDLGELS</sequence>
<dbReference type="AlphaFoldDB" id="A0AA42I9R3"/>
<dbReference type="InterPro" id="IPR023366">
    <property type="entry name" value="ATP_synth_asu-like_sf"/>
</dbReference>
<gene>
    <name evidence="1" type="ORF">N7644_00775</name>
</gene>
<dbReference type="RefSeq" id="WP_279694098.1">
    <property type="nucleotide sequence ID" value="NZ_JAOEEO010000001.1"/>
</dbReference>
<dbReference type="Proteomes" id="UP001159329">
    <property type="component" value="Unassembled WGS sequence"/>
</dbReference>
<evidence type="ECO:0000313" key="2">
    <source>
        <dbReference type="Proteomes" id="UP001159329"/>
    </source>
</evidence>
<proteinExistence type="predicted"/>
<organism evidence="1 2">
    <name type="scientific">Acinetobacter courvalinii</name>
    <dbReference type="NCBI Taxonomy" id="280147"/>
    <lineage>
        <taxon>Bacteria</taxon>
        <taxon>Pseudomonadati</taxon>
        <taxon>Pseudomonadota</taxon>
        <taxon>Gammaproteobacteria</taxon>
        <taxon>Moraxellales</taxon>
        <taxon>Moraxellaceae</taxon>
        <taxon>Acinetobacter</taxon>
    </lineage>
</organism>
<dbReference type="EMBL" id="JAOEEO010000001">
    <property type="protein sequence ID" value="MDH0562213.1"/>
    <property type="molecule type" value="Genomic_DNA"/>
</dbReference>
<accession>A0AA42I9R3</accession>
<comment type="caution">
    <text evidence="1">The sequence shown here is derived from an EMBL/GenBank/DDBJ whole genome shotgun (WGS) entry which is preliminary data.</text>
</comment>
<protein>
    <submittedName>
        <fullName evidence="1">Uncharacterized protein</fullName>
    </submittedName>
</protein>
<reference evidence="1" key="1">
    <citation type="submission" date="2022-09" db="EMBL/GenBank/DDBJ databases">
        <title>Intensive care unit water sources are persistently colonized with multi-drug resistant bacteria and are the site of extensive horizontal gene transfer of antibiotic resistance genes.</title>
        <authorList>
            <person name="Diorio-Toth L."/>
        </authorList>
    </citation>
    <scope>NUCLEOTIDE SEQUENCE</scope>
    <source>
        <strain evidence="1">GD04005</strain>
    </source>
</reference>
<name>A0AA42I9R3_9GAMM</name>